<dbReference type="NCBIfam" id="TIGR00361">
    <property type="entry name" value="ComEC_Rec2"/>
    <property type="match status" value="1"/>
</dbReference>
<dbReference type="Pfam" id="PF13567">
    <property type="entry name" value="DUF4131"/>
    <property type="match status" value="1"/>
</dbReference>
<evidence type="ECO:0000313" key="9">
    <source>
        <dbReference type="Proteomes" id="UP000294832"/>
    </source>
</evidence>
<gene>
    <name evidence="8" type="ORF">EDC91_109103</name>
</gene>
<evidence type="ECO:0000259" key="7">
    <source>
        <dbReference type="SMART" id="SM00849"/>
    </source>
</evidence>
<sequence>MILYCHSVLSLREVDEYSSLRGHTTPLTVRGKIISLVGGDGDWISIEVAEARTQSFWKPPRRWRLGWDRQQLAAIDRHPLPQVGELWSFEVRPRAFPSVLNLGGFNQQRQLLAQHITARGNIQAASRLATVDAGRAQLLQQLATTLQAFDNGDILLALTMGDRSLISEQRWQQLRQTGSGHLVAISGLHLSVVALWLYVSSRWLLLHFWPVQSRRNLLLAQLLALAGAAVYAWLAGFGIPVQRALLMLLALVLVNMSMRSVSAWERWLWALTCVLLLDPLAALSGGFWLSFLALALILLEWHRSEPQHNASWRQKLWRWCRQFWRVQWRLCLGLTLVQALLFGGVSLHSFWINLLLVPWFSVVVIPLSLLALLAWGILQWWLPTSAAKLFIWHLADWSLWPVDRLWQLSDHLPGSWLLLPWQLTLSMMFVLVGGVIWYWRPRRRFLWLPCLLLLPALLQTAQWQGWLPAKGWQLHVLDVGQGLAVVVQQGPQALLFDTGAAFPSGFSYADRVILPFLAAAGVRHLDYLVISHGDNDHAGGASVILNAFPNSQLITDVGGLPASQGCRPKQWQWRALSLTVLGPEVAASGNDGSCVLLVADNQHRVLLPGDIELAGEVALLRQDKPINADILLAPHHGSKTSSSTDFIKAVSPMWVVFPAGLNNRWQFPRPEIRERYQLANAIPLVSGEQGQVSFHFDDSGITVDSYRQQIAPYWYNRLFGFGNVVNPE</sequence>
<dbReference type="SUPFAM" id="SSF56281">
    <property type="entry name" value="Metallo-hydrolase/oxidoreductase"/>
    <property type="match status" value="1"/>
</dbReference>
<evidence type="ECO:0000256" key="4">
    <source>
        <dbReference type="ARBA" id="ARBA00022989"/>
    </source>
</evidence>
<dbReference type="Pfam" id="PF00753">
    <property type="entry name" value="Lactamase_B"/>
    <property type="match status" value="1"/>
</dbReference>
<evidence type="ECO:0000256" key="3">
    <source>
        <dbReference type="ARBA" id="ARBA00022692"/>
    </source>
</evidence>
<evidence type="ECO:0000256" key="6">
    <source>
        <dbReference type="SAM" id="Phobius"/>
    </source>
</evidence>
<dbReference type="GO" id="GO:0005886">
    <property type="term" value="C:plasma membrane"/>
    <property type="evidence" value="ECO:0007669"/>
    <property type="project" value="UniProtKB-SubCell"/>
</dbReference>
<evidence type="ECO:0000313" key="8">
    <source>
        <dbReference type="EMBL" id="TCN85443.1"/>
    </source>
</evidence>
<accession>A0A4R2FC13</accession>
<keyword evidence="5 6" id="KW-0472">Membrane</keyword>
<feature type="domain" description="Metallo-beta-lactamase" evidence="7">
    <location>
        <begin position="481"/>
        <end position="660"/>
    </location>
</feature>
<comment type="subcellular location">
    <subcellularLocation>
        <location evidence="1">Cell membrane</location>
        <topology evidence="1">Multi-pass membrane protein</topology>
    </subcellularLocation>
</comment>
<feature type="transmembrane region" description="Helical" evidence="6">
    <location>
        <begin position="180"/>
        <end position="198"/>
    </location>
</feature>
<keyword evidence="9" id="KW-1185">Reference proteome</keyword>
<dbReference type="EMBL" id="SLWF01000009">
    <property type="protein sequence ID" value="TCN85443.1"/>
    <property type="molecule type" value="Genomic_DNA"/>
</dbReference>
<dbReference type="PANTHER" id="PTHR30619">
    <property type="entry name" value="DNA INTERNALIZATION/COMPETENCE PROTEIN COMEC/REC2"/>
    <property type="match status" value="1"/>
</dbReference>
<protein>
    <submittedName>
        <fullName evidence="8">Competence protein ComEC</fullName>
    </submittedName>
</protein>
<dbReference type="InterPro" id="IPR001279">
    <property type="entry name" value="Metallo-B-lactamas"/>
</dbReference>
<feature type="transmembrane region" description="Helical" evidence="6">
    <location>
        <begin position="267"/>
        <end position="299"/>
    </location>
</feature>
<proteinExistence type="predicted"/>
<evidence type="ECO:0000256" key="2">
    <source>
        <dbReference type="ARBA" id="ARBA00022475"/>
    </source>
</evidence>
<dbReference type="Pfam" id="PF03772">
    <property type="entry name" value="Competence"/>
    <property type="match status" value="1"/>
</dbReference>
<dbReference type="AlphaFoldDB" id="A0A4R2FC13"/>
<dbReference type="InterPro" id="IPR004797">
    <property type="entry name" value="Competence_ComEC/Rec2"/>
</dbReference>
<dbReference type="NCBIfam" id="TIGR00360">
    <property type="entry name" value="ComEC_N-term"/>
    <property type="match status" value="1"/>
</dbReference>
<evidence type="ECO:0000256" key="1">
    <source>
        <dbReference type="ARBA" id="ARBA00004651"/>
    </source>
</evidence>
<feature type="transmembrane region" description="Helical" evidence="6">
    <location>
        <begin position="420"/>
        <end position="439"/>
    </location>
</feature>
<dbReference type="InterPro" id="IPR035681">
    <property type="entry name" value="ComA-like_MBL"/>
</dbReference>
<dbReference type="CDD" id="cd07731">
    <property type="entry name" value="ComA-like_MBL-fold"/>
    <property type="match status" value="1"/>
</dbReference>
<keyword evidence="3 6" id="KW-0812">Transmembrane</keyword>
<evidence type="ECO:0000256" key="5">
    <source>
        <dbReference type="ARBA" id="ARBA00023136"/>
    </source>
</evidence>
<dbReference type="GO" id="GO:0030420">
    <property type="term" value="P:establishment of competence for transformation"/>
    <property type="evidence" value="ECO:0007669"/>
    <property type="project" value="InterPro"/>
</dbReference>
<dbReference type="Gene3D" id="3.60.15.10">
    <property type="entry name" value="Ribonuclease Z/Hydroxyacylglutathione hydrolase-like"/>
    <property type="match status" value="1"/>
</dbReference>
<feature type="transmembrane region" description="Helical" evidence="6">
    <location>
        <begin position="351"/>
        <end position="373"/>
    </location>
</feature>
<dbReference type="InterPro" id="IPR004477">
    <property type="entry name" value="ComEC_N"/>
</dbReference>
<feature type="transmembrane region" description="Helical" evidence="6">
    <location>
        <begin position="326"/>
        <end position="345"/>
    </location>
</feature>
<name>A0A4R2FC13_9GAMM</name>
<dbReference type="InterPro" id="IPR025405">
    <property type="entry name" value="DUF4131"/>
</dbReference>
<dbReference type="InterPro" id="IPR052159">
    <property type="entry name" value="Competence_DNA_uptake"/>
</dbReference>
<organism evidence="8 9">
    <name type="scientific">Shewanella fodinae</name>
    <dbReference type="NCBI Taxonomy" id="552357"/>
    <lineage>
        <taxon>Bacteria</taxon>
        <taxon>Pseudomonadati</taxon>
        <taxon>Pseudomonadota</taxon>
        <taxon>Gammaproteobacteria</taxon>
        <taxon>Alteromonadales</taxon>
        <taxon>Shewanellaceae</taxon>
        <taxon>Shewanella</taxon>
    </lineage>
</organism>
<dbReference type="Proteomes" id="UP000294832">
    <property type="component" value="Unassembled WGS sequence"/>
</dbReference>
<comment type="caution">
    <text evidence="8">The sequence shown here is derived from an EMBL/GenBank/DDBJ whole genome shotgun (WGS) entry which is preliminary data.</text>
</comment>
<dbReference type="InterPro" id="IPR036866">
    <property type="entry name" value="RibonucZ/Hydroxyglut_hydro"/>
</dbReference>
<dbReference type="SMART" id="SM00849">
    <property type="entry name" value="Lactamase_B"/>
    <property type="match status" value="1"/>
</dbReference>
<keyword evidence="2" id="KW-1003">Cell membrane</keyword>
<dbReference type="PANTHER" id="PTHR30619:SF1">
    <property type="entry name" value="RECOMBINATION PROTEIN 2"/>
    <property type="match status" value="1"/>
</dbReference>
<keyword evidence="4 6" id="KW-1133">Transmembrane helix</keyword>
<reference evidence="8 9" key="1">
    <citation type="submission" date="2019-03" db="EMBL/GenBank/DDBJ databases">
        <title>Freshwater and sediment microbial communities from various areas in North America, analyzing microbe dynamics in response to fracking.</title>
        <authorList>
            <person name="Lamendella R."/>
        </authorList>
    </citation>
    <scope>NUCLEOTIDE SEQUENCE [LARGE SCALE GENOMIC DNA]</scope>
    <source>
        <strain evidence="8 9">74A</strain>
    </source>
</reference>
<feature type="transmembrane region" description="Helical" evidence="6">
    <location>
        <begin position="446"/>
        <end position="466"/>
    </location>
</feature>